<gene>
    <name evidence="2" type="ORF">BGW38_007127</name>
</gene>
<dbReference type="Proteomes" id="UP000780801">
    <property type="component" value="Unassembled WGS sequence"/>
</dbReference>
<feature type="compositionally biased region" description="Polar residues" evidence="1">
    <location>
        <begin position="57"/>
        <end position="67"/>
    </location>
</feature>
<dbReference type="PANTHER" id="PTHR43675">
    <property type="entry name" value="ARSENITE METHYLTRANSFERASE"/>
    <property type="match status" value="1"/>
</dbReference>
<sequence length="258" mass="29125">MDMDMDAQGSSIDSSKDAFLGLLASLDNPDEILSFETFVGAAIEERLQMLQKEYDNNNESKNQSSGQDQEHDHQHHAGCSHGNSNNKENQVARSAGSKIFKLNKIIEDLRARLPVTAEAPNEQITIPETEEFEGYSRSNVVHVDSFLYTEDDVDDLCDQGKLSRNFCLKCQSKETRPLNFISHSATVVQLQFLFQVLLRGEKSKGKTILDIGSRLGAVLYSGYLFTDAQKLIGVEMNDYFCKLQNDIVRKHRLQDRVE</sequence>
<dbReference type="SUPFAM" id="SSF53335">
    <property type="entry name" value="S-adenosyl-L-methionine-dependent methyltransferases"/>
    <property type="match status" value="1"/>
</dbReference>
<dbReference type="Gene3D" id="3.40.50.150">
    <property type="entry name" value="Vaccinia Virus protein VP39"/>
    <property type="match status" value="1"/>
</dbReference>
<feature type="non-terminal residue" evidence="2">
    <location>
        <position position="1"/>
    </location>
</feature>
<feature type="compositionally biased region" description="Polar residues" evidence="1">
    <location>
        <begin position="81"/>
        <end position="91"/>
    </location>
</feature>
<accession>A0A9P6FL18</accession>
<protein>
    <recommendedName>
        <fullName evidence="4">Methyltransferase</fullName>
    </recommendedName>
</protein>
<evidence type="ECO:0000313" key="3">
    <source>
        <dbReference type="Proteomes" id="UP000780801"/>
    </source>
</evidence>
<organism evidence="2 3">
    <name type="scientific">Lunasporangiospora selenospora</name>
    <dbReference type="NCBI Taxonomy" id="979761"/>
    <lineage>
        <taxon>Eukaryota</taxon>
        <taxon>Fungi</taxon>
        <taxon>Fungi incertae sedis</taxon>
        <taxon>Mucoromycota</taxon>
        <taxon>Mortierellomycotina</taxon>
        <taxon>Mortierellomycetes</taxon>
        <taxon>Mortierellales</taxon>
        <taxon>Mortierellaceae</taxon>
        <taxon>Lunasporangiospora</taxon>
    </lineage>
</organism>
<comment type="caution">
    <text evidence="2">The sequence shown here is derived from an EMBL/GenBank/DDBJ whole genome shotgun (WGS) entry which is preliminary data.</text>
</comment>
<evidence type="ECO:0000313" key="2">
    <source>
        <dbReference type="EMBL" id="KAF9577575.1"/>
    </source>
</evidence>
<name>A0A9P6FL18_9FUNG</name>
<evidence type="ECO:0008006" key="4">
    <source>
        <dbReference type="Google" id="ProtNLM"/>
    </source>
</evidence>
<dbReference type="OrthoDB" id="15794at2759"/>
<proteinExistence type="predicted"/>
<evidence type="ECO:0000256" key="1">
    <source>
        <dbReference type="SAM" id="MobiDB-lite"/>
    </source>
</evidence>
<dbReference type="PANTHER" id="PTHR43675:SF1">
    <property type="entry name" value="RIKEN CDNA 2700097O09 GENE"/>
    <property type="match status" value="1"/>
</dbReference>
<feature type="region of interest" description="Disordered" evidence="1">
    <location>
        <begin position="57"/>
        <end position="91"/>
    </location>
</feature>
<dbReference type="InterPro" id="IPR026669">
    <property type="entry name" value="Arsenite_MeTrfase-like"/>
</dbReference>
<dbReference type="EMBL" id="JAABOA010004649">
    <property type="protein sequence ID" value="KAF9577575.1"/>
    <property type="molecule type" value="Genomic_DNA"/>
</dbReference>
<dbReference type="AlphaFoldDB" id="A0A9P6FL18"/>
<keyword evidence="3" id="KW-1185">Reference proteome</keyword>
<reference evidence="2" key="1">
    <citation type="journal article" date="2020" name="Fungal Divers.">
        <title>Resolving the Mortierellaceae phylogeny through synthesis of multi-gene phylogenetics and phylogenomics.</title>
        <authorList>
            <person name="Vandepol N."/>
            <person name="Liber J."/>
            <person name="Desiro A."/>
            <person name="Na H."/>
            <person name="Kennedy M."/>
            <person name="Barry K."/>
            <person name="Grigoriev I.V."/>
            <person name="Miller A.N."/>
            <person name="O'Donnell K."/>
            <person name="Stajich J.E."/>
            <person name="Bonito G."/>
        </authorList>
    </citation>
    <scope>NUCLEOTIDE SEQUENCE</scope>
    <source>
        <strain evidence="2">KOD1015</strain>
    </source>
</reference>
<dbReference type="InterPro" id="IPR029063">
    <property type="entry name" value="SAM-dependent_MTases_sf"/>
</dbReference>
<dbReference type="GO" id="GO:0008168">
    <property type="term" value="F:methyltransferase activity"/>
    <property type="evidence" value="ECO:0007669"/>
    <property type="project" value="TreeGrafter"/>
</dbReference>